<dbReference type="EMBL" id="KI291288">
    <property type="protein sequence ID" value="ESA06698.1"/>
    <property type="molecule type" value="Genomic_DNA"/>
</dbReference>
<dbReference type="HOGENOM" id="CLU_3107580_0_0_1"/>
<protein>
    <submittedName>
        <fullName evidence="1">Uncharacterized protein</fullName>
    </submittedName>
</protein>
<gene>
    <name evidence="1" type="ORF">GLOINDRAFT_33850</name>
</gene>
<dbReference type="AlphaFoldDB" id="U9TK62"/>
<proteinExistence type="predicted"/>
<evidence type="ECO:0000313" key="1">
    <source>
        <dbReference type="EMBL" id="ESA06698.1"/>
    </source>
</evidence>
<name>U9TK62_RHIID</name>
<sequence length="51" mass="6058">MFVPLAQGERVNRIQKIPRFLFIYESLVTQQELDPILVDSKNFDIQIHEDI</sequence>
<reference evidence="1" key="1">
    <citation type="submission" date="2013-07" db="EMBL/GenBank/DDBJ databases">
        <title>The genome of an arbuscular mycorrhizal fungus provides insights into the evolution of the oldest plant symbiosis.</title>
        <authorList>
            <consortium name="DOE Joint Genome Institute"/>
            <person name="Tisserant E."/>
            <person name="Malbreil M."/>
            <person name="Kuo A."/>
            <person name="Kohler A."/>
            <person name="Symeonidi A."/>
            <person name="Balestrini R."/>
            <person name="Charron P."/>
            <person name="Duensing N."/>
            <person name="Frei-dit-Frey N."/>
            <person name="Gianinazzi-Pearson V."/>
            <person name="Gilbert B."/>
            <person name="Handa Y."/>
            <person name="Hijri M."/>
            <person name="Kaul R."/>
            <person name="Kawaguchi M."/>
            <person name="Krajinski F."/>
            <person name="Lammers P."/>
            <person name="Lapierre D."/>
            <person name="Masclaux F.G."/>
            <person name="Murat C."/>
            <person name="Morin E."/>
            <person name="Ndikumana S."/>
            <person name="Pagni M."/>
            <person name="Petitpierre D."/>
            <person name="Requena N."/>
            <person name="Rosikiewicz P."/>
            <person name="Riley R."/>
            <person name="Saito K."/>
            <person name="San Clemente H."/>
            <person name="Shapiro H."/>
            <person name="van Tuinen D."/>
            <person name="Becard G."/>
            <person name="Bonfante P."/>
            <person name="Paszkowski U."/>
            <person name="Shachar-Hill Y."/>
            <person name="Young J.P."/>
            <person name="Sanders I.R."/>
            <person name="Henrissat B."/>
            <person name="Rensing S.A."/>
            <person name="Grigoriev I.V."/>
            <person name="Corradi N."/>
            <person name="Roux C."/>
            <person name="Martin F."/>
        </authorList>
    </citation>
    <scope>NUCLEOTIDE SEQUENCE</scope>
    <source>
        <strain evidence="1">DAOM 197198</strain>
    </source>
</reference>
<accession>U9TK62</accession>
<organism evidence="1">
    <name type="scientific">Rhizophagus irregularis (strain DAOM 181602 / DAOM 197198 / MUCL 43194)</name>
    <name type="common">Arbuscular mycorrhizal fungus</name>
    <name type="synonym">Glomus intraradices</name>
    <dbReference type="NCBI Taxonomy" id="747089"/>
    <lineage>
        <taxon>Eukaryota</taxon>
        <taxon>Fungi</taxon>
        <taxon>Fungi incertae sedis</taxon>
        <taxon>Mucoromycota</taxon>
        <taxon>Glomeromycotina</taxon>
        <taxon>Glomeromycetes</taxon>
        <taxon>Glomerales</taxon>
        <taxon>Glomeraceae</taxon>
        <taxon>Rhizophagus</taxon>
    </lineage>
</organism>